<dbReference type="PANTHER" id="PTHR32208">
    <property type="entry name" value="SECRETED PROTEIN-RELATED"/>
    <property type="match status" value="1"/>
</dbReference>
<name>A0AAV3RYM1_LITER</name>
<dbReference type="SUPFAM" id="SSF81296">
    <property type="entry name" value="E set domains"/>
    <property type="match status" value="1"/>
</dbReference>
<dbReference type="Pfam" id="PF09118">
    <property type="entry name" value="GO-like_E_set"/>
    <property type="match status" value="1"/>
</dbReference>
<gene>
    <name evidence="5" type="ORF">LIER_32918</name>
</gene>
<dbReference type="AlphaFoldDB" id="A0AAV3RYM1"/>
<feature type="chain" id="PRO_5043808541" description="Galactose oxidase" evidence="2">
    <location>
        <begin position="31"/>
        <end position="570"/>
    </location>
</feature>
<feature type="domain" description="Galactose oxidase-like Early set" evidence="4">
    <location>
        <begin position="462"/>
        <end position="568"/>
    </location>
</feature>
<dbReference type="Gene3D" id="2.60.40.10">
    <property type="entry name" value="Immunoglobulins"/>
    <property type="match status" value="1"/>
</dbReference>
<organism evidence="5 6">
    <name type="scientific">Lithospermum erythrorhizon</name>
    <name type="common">Purple gromwell</name>
    <name type="synonym">Lithospermum officinale var. erythrorhizon</name>
    <dbReference type="NCBI Taxonomy" id="34254"/>
    <lineage>
        <taxon>Eukaryota</taxon>
        <taxon>Viridiplantae</taxon>
        <taxon>Streptophyta</taxon>
        <taxon>Embryophyta</taxon>
        <taxon>Tracheophyta</taxon>
        <taxon>Spermatophyta</taxon>
        <taxon>Magnoliopsida</taxon>
        <taxon>eudicotyledons</taxon>
        <taxon>Gunneridae</taxon>
        <taxon>Pentapetalae</taxon>
        <taxon>asterids</taxon>
        <taxon>lamiids</taxon>
        <taxon>Boraginales</taxon>
        <taxon>Boraginaceae</taxon>
        <taxon>Boraginoideae</taxon>
        <taxon>Lithospermeae</taxon>
        <taxon>Lithospermum</taxon>
    </lineage>
</organism>
<dbReference type="EMBL" id="BAABME010012901">
    <property type="protein sequence ID" value="GAA0185630.1"/>
    <property type="molecule type" value="Genomic_DNA"/>
</dbReference>
<reference evidence="5 6" key="1">
    <citation type="submission" date="2024-01" db="EMBL/GenBank/DDBJ databases">
        <title>The complete chloroplast genome sequence of Lithospermum erythrorhizon: insights into the phylogenetic relationship among Boraginaceae species and the maternal lineages of purple gromwells.</title>
        <authorList>
            <person name="Okada T."/>
            <person name="Watanabe K."/>
        </authorList>
    </citation>
    <scope>NUCLEOTIDE SEQUENCE [LARGE SCALE GENOMIC DNA]</scope>
</reference>
<comment type="caution">
    <text evidence="5">The sequence shown here is derived from an EMBL/GenBank/DDBJ whole genome shotgun (WGS) entry which is preliminary data.</text>
</comment>
<dbReference type="Proteomes" id="UP001454036">
    <property type="component" value="Unassembled WGS sequence"/>
</dbReference>
<dbReference type="Pfam" id="PF07250">
    <property type="entry name" value="Glyoxal_oxid_N"/>
    <property type="match status" value="1"/>
</dbReference>
<feature type="signal peptide" evidence="2">
    <location>
        <begin position="1"/>
        <end position="30"/>
    </location>
</feature>
<evidence type="ECO:0000259" key="4">
    <source>
        <dbReference type="Pfam" id="PF09118"/>
    </source>
</evidence>
<evidence type="ECO:0000259" key="3">
    <source>
        <dbReference type="Pfam" id="PF07250"/>
    </source>
</evidence>
<keyword evidence="6" id="KW-1185">Reference proteome</keyword>
<dbReference type="InterPro" id="IPR015202">
    <property type="entry name" value="GO-like_E_set"/>
</dbReference>
<evidence type="ECO:0000256" key="2">
    <source>
        <dbReference type="SAM" id="SignalP"/>
    </source>
</evidence>
<dbReference type="PANTHER" id="PTHR32208:SF57">
    <property type="entry name" value="F14L17.20 PROTEIN"/>
    <property type="match status" value="1"/>
</dbReference>
<evidence type="ECO:0000313" key="5">
    <source>
        <dbReference type="EMBL" id="GAA0185630.1"/>
    </source>
</evidence>
<sequence>MNKQKMAMNNNNILIISILLLIYFSTTLNAQDPQSIVPFYHPNGGGRWEILHENIGVPASQMVNLDTNEVSIIDRTDNGPSNLKYPGACKRTDKLTGKPDCTAHALNFDWTNKTIRPLFINSDAYGSSGSVRVDGAILHSGGTGDGANKIRLYKQCDDDVCDWIDVNENTLSYGRRFATSQYLPDGRTIVVGGVDALNYEFLPKNEPNPANVGYYDLPFLKDTLNAKQFENNLYPFVHLMPDGNVYIFANQKSILLDYVNNKVVKTFPDIPGEPRNFPSTGSSAMLPVRLSKVKNGTFPVEIMICGGAAKGNAEKASKGIFLDASRSCGRLVVTDQKPAWKMEDMPMPRVMSDLINLPSGDMLLINGAHKGAGMFEGADTPVLNPLLYKPNEADPKKRFLVLNPSNISRMYQSTAVLLTDGRVLVGGSNPHEKPTTTGKYPTEYRLEAFYPEYLAHQYATRRPRSLGIEQYRFLHYGQPFKMTFNIRLYEADKGPIDVMLYWPSFATHSNQMSQRMLVLPVESSTITKQPGDFTIMARAPDNPNIAPPGWHMIYVVHNGLPSNGRWIKLT</sequence>
<dbReference type="Gene3D" id="2.130.10.80">
    <property type="entry name" value="Galactose oxidase/kelch, beta-propeller"/>
    <property type="match status" value="1"/>
</dbReference>
<protein>
    <recommendedName>
        <fullName evidence="7">Galactose oxidase</fullName>
    </recommendedName>
</protein>
<dbReference type="InterPro" id="IPR009880">
    <property type="entry name" value="Glyoxal_oxidase_N"/>
</dbReference>
<dbReference type="InterPro" id="IPR014756">
    <property type="entry name" value="Ig_E-set"/>
</dbReference>
<evidence type="ECO:0000313" key="6">
    <source>
        <dbReference type="Proteomes" id="UP001454036"/>
    </source>
</evidence>
<proteinExistence type="predicted"/>
<dbReference type="InterPro" id="IPR013783">
    <property type="entry name" value="Ig-like_fold"/>
</dbReference>
<dbReference type="CDD" id="cd02851">
    <property type="entry name" value="E_set_GO_C"/>
    <property type="match status" value="1"/>
</dbReference>
<dbReference type="SUPFAM" id="SSF50965">
    <property type="entry name" value="Galactose oxidase, central domain"/>
    <property type="match status" value="1"/>
</dbReference>
<keyword evidence="1 2" id="KW-0732">Signal</keyword>
<dbReference type="InterPro" id="IPR011043">
    <property type="entry name" value="Gal_Oxase/kelch_b-propeller"/>
</dbReference>
<accession>A0AAV3RYM1</accession>
<evidence type="ECO:0000256" key="1">
    <source>
        <dbReference type="ARBA" id="ARBA00022729"/>
    </source>
</evidence>
<feature type="domain" description="Glyoxal oxidase N-terminal" evidence="3">
    <location>
        <begin position="62"/>
        <end position="453"/>
    </location>
</feature>
<dbReference type="InterPro" id="IPR037293">
    <property type="entry name" value="Gal_Oxidase_central_sf"/>
</dbReference>
<evidence type="ECO:0008006" key="7">
    <source>
        <dbReference type="Google" id="ProtNLM"/>
    </source>
</evidence>